<dbReference type="Pfam" id="PF01408">
    <property type="entry name" value="GFO_IDH_MocA"/>
    <property type="match status" value="1"/>
</dbReference>
<reference evidence="3 4" key="1">
    <citation type="submission" date="2019-10" db="EMBL/GenBank/DDBJ databases">
        <authorList>
            <person name="Dong K."/>
        </authorList>
    </citation>
    <scope>NUCLEOTIDE SEQUENCE [LARGE SCALE GENOMIC DNA]</scope>
    <source>
        <strain evidence="3 4">DSM 28960</strain>
    </source>
</reference>
<dbReference type="Gene3D" id="3.30.360.10">
    <property type="entry name" value="Dihydrodipicolinate Reductase, domain 2"/>
    <property type="match status" value="1"/>
</dbReference>
<dbReference type="Gene3D" id="3.40.50.720">
    <property type="entry name" value="NAD(P)-binding Rossmann-like Domain"/>
    <property type="match status" value="1"/>
</dbReference>
<evidence type="ECO:0000313" key="3">
    <source>
        <dbReference type="EMBL" id="MQW40446.1"/>
    </source>
</evidence>
<dbReference type="PANTHER" id="PTHR43054:SF1">
    <property type="entry name" value="SCYLLO-INOSITOL 2-DEHYDROGENASE (NADP(+)) IOLU"/>
    <property type="match status" value="1"/>
</dbReference>
<protein>
    <submittedName>
        <fullName evidence="3">Gfo/Idh/MocA family oxidoreductase</fullName>
    </submittedName>
</protein>
<dbReference type="RefSeq" id="WP_153497080.1">
    <property type="nucleotide sequence ID" value="NZ_CAXYUY010000036.1"/>
</dbReference>
<name>A0A7X2D1E1_9LACT</name>
<dbReference type="Proteomes" id="UP000439550">
    <property type="component" value="Unassembled WGS sequence"/>
</dbReference>
<evidence type="ECO:0000313" key="4">
    <source>
        <dbReference type="Proteomes" id="UP000439550"/>
    </source>
</evidence>
<dbReference type="InterPro" id="IPR000683">
    <property type="entry name" value="Gfo/Idh/MocA-like_OxRdtase_N"/>
</dbReference>
<dbReference type="PANTHER" id="PTHR43054">
    <property type="match status" value="1"/>
</dbReference>
<evidence type="ECO:0000259" key="1">
    <source>
        <dbReference type="Pfam" id="PF01408"/>
    </source>
</evidence>
<dbReference type="OrthoDB" id="9815825at2"/>
<proteinExistence type="predicted"/>
<dbReference type="SUPFAM" id="SSF51735">
    <property type="entry name" value="NAD(P)-binding Rossmann-fold domains"/>
    <property type="match status" value="1"/>
</dbReference>
<feature type="domain" description="Gfo/Idh/MocA-like oxidoreductase N-terminal" evidence="1">
    <location>
        <begin position="3"/>
        <end position="117"/>
    </location>
</feature>
<dbReference type="AlphaFoldDB" id="A0A7X2D1E1"/>
<comment type="caution">
    <text evidence="3">The sequence shown here is derived from an EMBL/GenBank/DDBJ whole genome shotgun (WGS) entry which is preliminary data.</text>
</comment>
<feature type="domain" description="GFO/IDH/MocA-like oxidoreductase" evidence="2">
    <location>
        <begin position="160"/>
        <end position="245"/>
    </location>
</feature>
<dbReference type="EMBL" id="WITJ01000019">
    <property type="protein sequence ID" value="MQW40446.1"/>
    <property type="molecule type" value="Genomic_DNA"/>
</dbReference>
<dbReference type="GO" id="GO:0000166">
    <property type="term" value="F:nucleotide binding"/>
    <property type="evidence" value="ECO:0007669"/>
    <property type="project" value="InterPro"/>
</dbReference>
<keyword evidence="4" id="KW-1185">Reference proteome</keyword>
<gene>
    <name evidence="3" type="ORF">GHI93_11005</name>
</gene>
<sequence>MLKLGIIGTGWISASFVEAAQMTKKYHLEAVYSRHLESALSFSEDFSHVSLYENLDEFLMHDMDMIYIASPNAVHFEQAKKAIEAGHHIIVEKPAFSNPSELNEIISLANEKKVLFFEAARNIHEHAFEVIHEFLADKKVIGADFTYSKYSSKMPALLRGEVPNKFNAKYSGGLLADLGVYLLYAAVYWFGNPKSATYDAVILESGVDLSGIGSLDYGTFKVALKCAGNFNSYLPCEIYTTTGTLVLDSVNAIKSAKFIKNDGGVETIKIIPAKHPLIDEANHFAEIYETRETPSSCYLYKDLQDTAKDVAQISYQMRRAAGIVFDADQN</sequence>
<accession>A0A7X2D1E1</accession>
<evidence type="ECO:0000259" key="2">
    <source>
        <dbReference type="Pfam" id="PF22725"/>
    </source>
</evidence>
<dbReference type="InterPro" id="IPR036291">
    <property type="entry name" value="NAD(P)-bd_dom_sf"/>
</dbReference>
<dbReference type="InterPro" id="IPR055170">
    <property type="entry name" value="GFO_IDH_MocA-like_dom"/>
</dbReference>
<dbReference type="SUPFAM" id="SSF55347">
    <property type="entry name" value="Glyceraldehyde-3-phosphate dehydrogenase-like, C-terminal domain"/>
    <property type="match status" value="1"/>
</dbReference>
<dbReference type="Pfam" id="PF22725">
    <property type="entry name" value="GFO_IDH_MocA_C3"/>
    <property type="match status" value="1"/>
</dbReference>
<organism evidence="3 4">
    <name type="scientific">Lactococcus hircilactis</name>
    <dbReference type="NCBI Taxonomy" id="1494462"/>
    <lineage>
        <taxon>Bacteria</taxon>
        <taxon>Bacillati</taxon>
        <taxon>Bacillota</taxon>
        <taxon>Bacilli</taxon>
        <taxon>Lactobacillales</taxon>
        <taxon>Streptococcaceae</taxon>
        <taxon>Lactococcus</taxon>
    </lineage>
</organism>